<dbReference type="RefSeq" id="WP_380748357.1">
    <property type="nucleotide sequence ID" value="NZ_JBHSRF010000007.1"/>
</dbReference>
<dbReference type="EMBL" id="JBHSRF010000007">
    <property type="protein sequence ID" value="MFC6080990.1"/>
    <property type="molecule type" value="Genomic_DNA"/>
</dbReference>
<feature type="region of interest" description="Disordered" evidence="1">
    <location>
        <begin position="324"/>
        <end position="349"/>
    </location>
</feature>
<evidence type="ECO:0000313" key="2">
    <source>
        <dbReference type="EMBL" id="MFC6080990.1"/>
    </source>
</evidence>
<accession>A0ABW1NDG2</accession>
<evidence type="ECO:0000313" key="3">
    <source>
        <dbReference type="Proteomes" id="UP001596137"/>
    </source>
</evidence>
<dbReference type="Proteomes" id="UP001596137">
    <property type="component" value="Unassembled WGS sequence"/>
</dbReference>
<protein>
    <submittedName>
        <fullName evidence="2">Uncharacterized protein</fullName>
    </submittedName>
</protein>
<keyword evidence="3" id="KW-1185">Reference proteome</keyword>
<sequence length="349" mass="38488">MIPHTACDNCDGIDPATCLNAPPAERAEESDDEFRARLATALSHSFGPTRGMADHLDAVLAVVRPELDRLREERDQAIAHDRQPYPTQWAYDQACAALWRHRGRADRAQAVCDLLSDIIAGLNEHAARILGKFERSLRNALADPPAAHAEHGPCDGDPIECTAEATQGQAEEVARQQLIKQLEETRRERDLLRGALVRVVTLAKTMRTWASPYGMALDYSDYVAEAVLGSPDPHRAGEALAKFEGELAAALQAVDDQWRQAAGDYSDRLVRAYQLLAEILREFTHKGHPGYAALQTGWIEADRFDTWRATHRALLTNPATEVAPTDGMRCVSPGPTSDTTATKDPDRRD</sequence>
<comment type="caution">
    <text evidence="2">The sequence shown here is derived from an EMBL/GenBank/DDBJ whole genome shotgun (WGS) entry which is preliminary data.</text>
</comment>
<evidence type="ECO:0000256" key="1">
    <source>
        <dbReference type="SAM" id="MobiDB-lite"/>
    </source>
</evidence>
<gene>
    <name evidence="2" type="ORF">ACFP1K_07445</name>
</gene>
<name>A0ABW1NDG2_9ACTN</name>
<reference evidence="3" key="1">
    <citation type="journal article" date="2019" name="Int. J. Syst. Evol. Microbiol.">
        <title>The Global Catalogue of Microorganisms (GCM) 10K type strain sequencing project: providing services to taxonomists for standard genome sequencing and annotation.</title>
        <authorList>
            <consortium name="The Broad Institute Genomics Platform"/>
            <consortium name="The Broad Institute Genome Sequencing Center for Infectious Disease"/>
            <person name="Wu L."/>
            <person name="Ma J."/>
        </authorList>
    </citation>
    <scope>NUCLEOTIDE SEQUENCE [LARGE SCALE GENOMIC DNA]</scope>
    <source>
        <strain evidence="3">JCM 30346</strain>
    </source>
</reference>
<organism evidence="2 3">
    <name type="scientific">Sphaerisporangium aureirubrum</name>
    <dbReference type="NCBI Taxonomy" id="1544736"/>
    <lineage>
        <taxon>Bacteria</taxon>
        <taxon>Bacillati</taxon>
        <taxon>Actinomycetota</taxon>
        <taxon>Actinomycetes</taxon>
        <taxon>Streptosporangiales</taxon>
        <taxon>Streptosporangiaceae</taxon>
        <taxon>Sphaerisporangium</taxon>
    </lineage>
</organism>
<proteinExistence type="predicted"/>